<dbReference type="EMBL" id="MCGQ01000057">
    <property type="protein sequence ID" value="OXY88157.1"/>
    <property type="molecule type" value="Genomic_DNA"/>
</dbReference>
<organism evidence="3 4">
    <name type="scientific">Streptomyces diastatochromogenes</name>
    <dbReference type="NCBI Taxonomy" id="42236"/>
    <lineage>
        <taxon>Bacteria</taxon>
        <taxon>Bacillati</taxon>
        <taxon>Actinomycetota</taxon>
        <taxon>Actinomycetes</taxon>
        <taxon>Kitasatosporales</taxon>
        <taxon>Streptomycetaceae</taxon>
        <taxon>Streptomyces</taxon>
    </lineage>
</organism>
<dbReference type="GO" id="GO:0016020">
    <property type="term" value="C:membrane"/>
    <property type="evidence" value="ECO:0007669"/>
    <property type="project" value="InterPro"/>
</dbReference>
<feature type="region of interest" description="Disordered" evidence="1">
    <location>
        <begin position="24"/>
        <end position="49"/>
    </location>
</feature>
<sequence>MKRALPVLVLTVAGLVPLWRYEPSHGTTATEAPTTATTPSASASGRVVAGPTVTTEKGDVQVEVTLDGDRISSVRMLKQPDSPQTKGAVPTLIQETLKAQSADVDTVSGATVTSEGYKKSLQAALDEA</sequence>
<dbReference type="AlphaFoldDB" id="A0A233RXM7"/>
<dbReference type="GO" id="GO:0010181">
    <property type="term" value="F:FMN binding"/>
    <property type="evidence" value="ECO:0007669"/>
    <property type="project" value="InterPro"/>
</dbReference>
<evidence type="ECO:0000313" key="4">
    <source>
        <dbReference type="Proteomes" id="UP000215483"/>
    </source>
</evidence>
<gene>
    <name evidence="3" type="ORF">BEK98_42585</name>
</gene>
<proteinExistence type="predicted"/>
<evidence type="ECO:0000256" key="1">
    <source>
        <dbReference type="SAM" id="MobiDB-lite"/>
    </source>
</evidence>
<keyword evidence="4" id="KW-1185">Reference proteome</keyword>
<accession>A0A233RXM7</accession>
<reference evidence="3 4" key="1">
    <citation type="submission" date="2016-07" db="EMBL/GenBank/DDBJ databases">
        <title>Draft genome of Streptomyces diastatochromogenes.</title>
        <authorList>
            <person name="Podduturi R."/>
            <person name="Lukassen M.B."/>
            <person name="Clausen N."/>
            <person name="Nielsen J.L."/>
            <person name="Jorgensen N.O."/>
        </authorList>
    </citation>
    <scope>NUCLEOTIDE SEQUENCE [LARGE SCALE GENOMIC DNA]</scope>
    <source>
        <strain evidence="3 4">DSM 40608</strain>
    </source>
</reference>
<dbReference type="Pfam" id="PF04205">
    <property type="entry name" value="FMN_bind"/>
    <property type="match status" value="1"/>
</dbReference>
<protein>
    <submittedName>
        <fullName evidence="3">FMN-binding domain-containing protein</fullName>
    </submittedName>
</protein>
<feature type="domain" description="FMN-binding" evidence="2">
    <location>
        <begin position="55"/>
        <end position="128"/>
    </location>
</feature>
<dbReference type="SMART" id="SM00900">
    <property type="entry name" value="FMN_bind"/>
    <property type="match status" value="1"/>
</dbReference>
<dbReference type="OrthoDB" id="8099475at2"/>
<evidence type="ECO:0000259" key="2">
    <source>
        <dbReference type="SMART" id="SM00900"/>
    </source>
</evidence>
<comment type="caution">
    <text evidence="3">The sequence shown here is derived from an EMBL/GenBank/DDBJ whole genome shotgun (WGS) entry which is preliminary data.</text>
</comment>
<feature type="region of interest" description="Disordered" evidence="1">
    <location>
        <begin position="109"/>
        <end position="128"/>
    </location>
</feature>
<dbReference type="RefSeq" id="WP_094222378.1">
    <property type="nucleotide sequence ID" value="NZ_MCGQ01000057.1"/>
</dbReference>
<dbReference type="InterPro" id="IPR007329">
    <property type="entry name" value="FMN-bd"/>
</dbReference>
<dbReference type="Gene3D" id="3.90.1010.20">
    <property type="match status" value="1"/>
</dbReference>
<dbReference type="Proteomes" id="UP000215483">
    <property type="component" value="Unassembled WGS sequence"/>
</dbReference>
<evidence type="ECO:0000313" key="3">
    <source>
        <dbReference type="EMBL" id="OXY88157.1"/>
    </source>
</evidence>
<feature type="compositionally biased region" description="Low complexity" evidence="1">
    <location>
        <begin position="27"/>
        <end position="44"/>
    </location>
</feature>
<name>A0A233RXM7_STRDA</name>